<dbReference type="PANTHER" id="PTHR47234:SF3">
    <property type="entry name" value="SECRETIN_TONB SHORT N-TERMINAL DOMAIN-CONTAINING PROTEIN"/>
    <property type="match status" value="1"/>
</dbReference>
<evidence type="ECO:0000313" key="13">
    <source>
        <dbReference type="EMBL" id="AOM78693.1"/>
    </source>
</evidence>
<dbReference type="SUPFAM" id="SSF56935">
    <property type="entry name" value="Porins"/>
    <property type="match status" value="1"/>
</dbReference>
<evidence type="ECO:0000256" key="6">
    <source>
        <dbReference type="ARBA" id="ARBA00023136"/>
    </source>
</evidence>
<evidence type="ECO:0000256" key="5">
    <source>
        <dbReference type="ARBA" id="ARBA00023077"/>
    </source>
</evidence>
<dbReference type="PROSITE" id="PS52016">
    <property type="entry name" value="TONB_DEPENDENT_REC_3"/>
    <property type="match status" value="1"/>
</dbReference>
<keyword evidence="2 8" id="KW-0813">Transport</keyword>
<keyword evidence="7 8" id="KW-0998">Cell outer membrane</keyword>
<accession>A0A1D7QJ52</accession>
<dbReference type="AlphaFoldDB" id="A0A1D7QJ52"/>
<evidence type="ECO:0008006" key="15">
    <source>
        <dbReference type="Google" id="ProtNLM"/>
    </source>
</evidence>
<dbReference type="Pfam" id="PF00593">
    <property type="entry name" value="TonB_dep_Rec_b-barrel"/>
    <property type="match status" value="1"/>
</dbReference>
<organism evidence="13 14">
    <name type="scientific">Pedobacter steynii</name>
    <dbReference type="NCBI Taxonomy" id="430522"/>
    <lineage>
        <taxon>Bacteria</taxon>
        <taxon>Pseudomonadati</taxon>
        <taxon>Bacteroidota</taxon>
        <taxon>Sphingobacteriia</taxon>
        <taxon>Sphingobacteriales</taxon>
        <taxon>Sphingobacteriaceae</taxon>
        <taxon>Pedobacter</taxon>
    </lineage>
</organism>
<dbReference type="EMBL" id="CP017141">
    <property type="protein sequence ID" value="AOM78693.1"/>
    <property type="molecule type" value="Genomic_DNA"/>
</dbReference>
<feature type="signal peptide" evidence="10">
    <location>
        <begin position="1"/>
        <end position="23"/>
    </location>
</feature>
<dbReference type="SUPFAM" id="SSF49464">
    <property type="entry name" value="Carboxypeptidase regulatory domain-like"/>
    <property type="match status" value="1"/>
</dbReference>
<evidence type="ECO:0000256" key="9">
    <source>
        <dbReference type="RuleBase" id="RU003357"/>
    </source>
</evidence>
<feature type="domain" description="TonB-dependent receptor plug" evidence="12">
    <location>
        <begin position="125"/>
        <end position="243"/>
    </location>
</feature>
<feature type="domain" description="TonB-dependent receptor-like beta-barrel" evidence="11">
    <location>
        <begin position="444"/>
        <end position="898"/>
    </location>
</feature>
<name>A0A1D7QJ52_9SPHI</name>
<dbReference type="Gene3D" id="2.60.40.1120">
    <property type="entry name" value="Carboxypeptidase-like, regulatory domain"/>
    <property type="match status" value="1"/>
</dbReference>
<dbReference type="KEGG" id="psty:BFS30_16840"/>
<dbReference type="InterPro" id="IPR037066">
    <property type="entry name" value="Plug_dom_sf"/>
</dbReference>
<keyword evidence="14" id="KW-1185">Reference proteome</keyword>
<dbReference type="Gene3D" id="2.40.170.20">
    <property type="entry name" value="TonB-dependent receptor, beta-barrel domain"/>
    <property type="match status" value="1"/>
</dbReference>
<dbReference type="OrthoDB" id="9805434at2"/>
<sequence length="961" mass="104203">MKKNLHKISFLIFFLLLSGQLFAQGLKGKVTDSAGSVIPGATIQVIGAKIGTSSDANGQYALKFPAAGNYRIRVSFTGYETSEAQVDIDNTVKTLDFSLRDAKQLLLDVIVVGSRSSVPRTNIQSLVPVDLITSKDVRTFAQVDVTQILNYVAPSFSSNRQTVADGTDHIDPASLRGLGPDQVLVLVNGKRRHTTALVNINGTFGRGTVGTDMNSIPVAAIERIEVLRDGAAAQYGSDAIAGVINVVLKKVTPYSFSTSFGQSDSKALGREFNDGRTFQVDFSKGWAFKSDRGFINFAGQYLQRGYTNRGGLDTRPLLYSANPTKGATETEADFQARFASLKAADDARAAANGLDRNNMRVGNSDSKNGGFFLNGQYNFSENAELYFAGGYTHKTGSAAGFFRLPTQTTQIDLTIYPNGFLPLIDTKINDLSFTGGLKGKLGSWNYDLSNTSGENNIAFNINNTVNASLPLGTSPTSFYAGKLLFRQNTTNLDLDKKYSFDSGFLTSLNTAIGGEFRIDNYQIKPGEELSYSYGQPSKGIPGRMVGSSFTAAGAQVFPGFKPVNALNKSRHNISGYLDFEAEFGSRVTLEAAGRYENYSDFGSNFSYKFAGKIKLFGDVSLRGAYATGFRAPSLHQRYFNNESTQFVAGNPTQVLTVNNDNPIVSQFGVGSLKPEISRSGSLGLAGRIAKTFTFTIDAYNIDIDDRIVFSSQYARERGAGGVLIPSGVVNQILNTVDPNAQVNSVQFFTNAIKTNTAGLDVVLTNRFLLGTSSSLLLSVAGNLNKTIVRSIQGSPKIESDPTLKAKLFDRLERSRFESSVPKNKLNITANYTVDKLSFVARTVRFGEVTFLNAVDPNLPANNLPLQLDQTFSPKWVSDFSISYAPSKALTVTVGANNIFDVYPDKLYIDPRNNEYNLSGVSGSNYSGGLDNTSNGRFLFPRAISQFGFSGRYVYGKIACTF</sequence>
<comment type="similarity">
    <text evidence="8 9">Belongs to the TonB-dependent receptor family.</text>
</comment>
<keyword evidence="5 9" id="KW-0798">TonB box</keyword>
<dbReference type="Gene3D" id="2.170.130.10">
    <property type="entry name" value="TonB-dependent receptor, plug domain"/>
    <property type="match status" value="1"/>
</dbReference>
<dbReference type="RefSeq" id="WP_069380357.1">
    <property type="nucleotide sequence ID" value="NZ_CP017141.1"/>
</dbReference>
<dbReference type="Pfam" id="PF07715">
    <property type="entry name" value="Plug"/>
    <property type="match status" value="1"/>
</dbReference>
<evidence type="ECO:0000256" key="8">
    <source>
        <dbReference type="PROSITE-ProRule" id="PRU01360"/>
    </source>
</evidence>
<evidence type="ECO:0000256" key="10">
    <source>
        <dbReference type="SAM" id="SignalP"/>
    </source>
</evidence>
<dbReference type="GO" id="GO:0009279">
    <property type="term" value="C:cell outer membrane"/>
    <property type="evidence" value="ECO:0007669"/>
    <property type="project" value="UniProtKB-SubCell"/>
</dbReference>
<dbReference type="PANTHER" id="PTHR47234">
    <property type="match status" value="1"/>
</dbReference>
<keyword evidence="4 8" id="KW-0812">Transmembrane</keyword>
<evidence type="ECO:0000256" key="4">
    <source>
        <dbReference type="ARBA" id="ARBA00022692"/>
    </source>
</evidence>
<keyword evidence="6 8" id="KW-0472">Membrane</keyword>
<feature type="chain" id="PRO_5009098677" description="Iron complex outermembrane recepter protein" evidence="10">
    <location>
        <begin position="24"/>
        <end position="961"/>
    </location>
</feature>
<dbReference type="InterPro" id="IPR036942">
    <property type="entry name" value="Beta-barrel_TonB_sf"/>
</dbReference>
<evidence type="ECO:0000256" key="2">
    <source>
        <dbReference type="ARBA" id="ARBA00022448"/>
    </source>
</evidence>
<keyword evidence="10" id="KW-0732">Signal</keyword>
<dbReference type="InterPro" id="IPR039426">
    <property type="entry name" value="TonB-dep_rcpt-like"/>
</dbReference>
<evidence type="ECO:0000256" key="3">
    <source>
        <dbReference type="ARBA" id="ARBA00022452"/>
    </source>
</evidence>
<evidence type="ECO:0000256" key="1">
    <source>
        <dbReference type="ARBA" id="ARBA00004571"/>
    </source>
</evidence>
<reference evidence="13 14" key="1">
    <citation type="submission" date="2016-08" db="EMBL/GenBank/DDBJ databases">
        <authorList>
            <person name="Seilhamer J.J."/>
        </authorList>
    </citation>
    <scope>NUCLEOTIDE SEQUENCE [LARGE SCALE GENOMIC DNA]</scope>
    <source>
        <strain evidence="13 14">DX4</strain>
    </source>
</reference>
<evidence type="ECO:0000259" key="12">
    <source>
        <dbReference type="Pfam" id="PF07715"/>
    </source>
</evidence>
<comment type="subcellular location">
    <subcellularLocation>
        <location evidence="1 8">Cell outer membrane</location>
        <topology evidence="1 8">Multi-pass membrane protein</topology>
    </subcellularLocation>
</comment>
<protein>
    <recommendedName>
        <fullName evidence="15">Iron complex outermembrane recepter protein</fullName>
    </recommendedName>
</protein>
<dbReference type="InterPro" id="IPR012910">
    <property type="entry name" value="Plug_dom"/>
</dbReference>
<keyword evidence="3 8" id="KW-1134">Transmembrane beta strand</keyword>
<evidence type="ECO:0000256" key="7">
    <source>
        <dbReference type="ARBA" id="ARBA00023237"/>
    </source>
</evidence>
<dbReference type="Pfam" id="PF13715">
    <property type="entry name" value="CarbopepD_reg_2"/>
    <property type="match status" value="1"/>
</dbReference>
<dbReference type="InterPro" id="IPR000531">
    <property type="entry name" value="Beta-barrel_TonB"/>
</dbReference>
<gene>
    <name evidence="13" type="ORF">BFS30_16840</name>
</gene>
<dbReference type="InterPro" id="IPR008969">
    <property type="entry name" value="CarboxyPept-like_regulatory"/>
</dbReference>
<evidence type="ECO:0000259" key="11">
    <source>
        <dbReference type="Pfam" id="PF00593"/>
    </source>
</evidence>
<evidence type="ECO:0000313" key="14">
    <source>
        <dbReference type="Proteomes" id="UP000094313"/>
    </source>
</evidence>
<proteinExistence type="inferred from homology"/>
<dbReference type="Proteomes" id="UP000094313">
    <property type="component" value="Chromosome"/>
</dbReference>